<dbReference type="PANTHER" id="PTHR32089:SF112">
    <property type="entry name" value="LYSOZYME-LIKE PROTEIN-RELATED"/>
    <property type="match status" value="1"/>
</dbReference>
<gene>
    <name evidence="4" type="ORF">SAMN02745134_01688</name>
</gene>
<name>A0A1W1XFH5_9CLOT</name>
<dbReference type="PANTHER" id="PTHR32089">
    <property type="entry name" value="METHYL-ACCEPTING CHEMOTAXIS PROTEIN MCPB"/>
    <property type="match status" value="1"/>
</dbReference>
<evidence type="ECO:0000313" key="5">
    <source>
        <dbReference type="Proteomes" id="UP000192468"/>
    </source>
</evidence>
<protein>
    <submittedName>
        <fullName evidence="4">Methyl-accepting chemotaxis protein (MCP) signalling domain-containing protein</fullName>
    </submittedName>
</protein>
<dbReference type="Pfam" id="PF00015">
    <property type="entry name" value="MCPsignal"/>
    <property type="match status" value="1"/>
</dbReference>
<evidence type="ECO:0000256" key="2">
    <source>
        <dbReference type="PROSITE-ProRule" id="PRU00284"/>
    </source>
</evidence>
<dbReference type="Gene3D" id="1.10.287.950">
    <property type="entry name" value="Methyl-accepting chemotaxis protein"/>
    <property type="match status" value="1"/>
</dbReference>
<evidence type="ECO:0000313" key="4">
    <source>
        <dbReference type="EMBL" id="SMC22689.1"/>
    </source>
</evidence>
<organism evidence="4 5">
    <name type="scientific">Clostridium acidisoli DSM 12555</name>
    <dbReference type="NCBI Taxonomy" id="1121291"/>
    <lineage>
        <taxon>Bacteria</taxon>
        <taxon>Bacillati</taxon>
        <taxon>Bacillota</taxon>
        <taxon>Clostridia</taxon>
        <taxon>Eubacteriales</taxon>
        <taxon>Clostridiaceae</taxon>
        <taxon>Clostridium</taxon>
    </lineage>
</organism>
<dbReference type="InterPro" id="IPR004089">
    <property type="entry name" value="MCPsignal_dom"/>
</dbReference>
<dbReference type="EMBL" id="FWXH01000004">
    <property type="protein sequence ID" value="SMC22689.1"/>
    <property type="molecule type" value="Genomic_DNA"/>
</dbReference>
<feature type="domain" description="Methyl-accepting transducer" evidence="3">
    <location>
        <begin position="119"/>
        <end position="283"/>
    </location>
</feature>
<dbReference type="AlphaFoldDB" id="A0A1W1XFH5"/>
<dbReference type="SUPFAM" id="SSF58104">
    <property type="entry name" value="Methyl-accepting chemotaxis protein (MCP) signaling domain"/>
    <property type="match status" value="1"/>
</dbReference>
<proteinExistence type="predicted"/>
<dbReference type="OrthoDB" id="9807021at2"/>
<dbReference type="PROSITE" id="PS50111">
    <property type="entry name" value="CHEMOTAXIS_TRANSDUC_2"/>
    <property type="match status" value="1"/>
</dbReference>
<evidence type="ECO:0000256" key="1">
    <source>
        <dbReference type="ARBA" id="ARBA00023224"/>
    </source>
</evidence>
<dbReference type="Proteomes" id="UP000192468">
    <property type="component" value="Unassembled WGS sequence"/>
</dbReference>
<evidence type="ECO:0000259" key="3">
    <source>
        <dbReference type="PROSITE" id="PS50111"/>
    </source>
</evidence>
<dbReference type="SMART" id="SM00283">
    <property type="entry name" value="MA"/>
    <property type="match status" value="1"/>
</dbReference>
<keyword evidence="1 2" id="KW-0807">Transducer</keyword>
<dbReference type="GO" id="GO:0007165">
    <property type="term" value="P:signal transduction"/>
    <property type="evidence" value="ECO:0007669"/>
    <property type="project" value="UniProtKB-KW"/>
</dbReference>
<dbReference type="RefSeq" id="WP_084115171.1">
    <property type="nucleotide sequence ID" value="NZ_FWXH01000004.1"/>
</dbReference>
<dbReference type="STRING" id="1121291.SAMN02745134_01688"/>
<accession>A0A1W1XFH5</accession>
<sequence length="283" mass="31238">MDYEEYFNEKLNDDEILRAFSVVMPYLNKLVRDDMAFGLSDLKKYISYEPAEGFDLRVQYGTDVVDNIKASIRSGNIEKGDLPADVLGKELKVIVVPIKNSDGRIIGTISNGIDVEDTKKLASNVKEILESTSQVKDSITQMANSSVKYAQSGQQAIELARETIETAKQTSEVLDLIKSIADQTNLLGLNAAIESSRAGEHGKGFSVVATEVRKLAKQSKESVSNIKMIIDNMNSSVEKIAKAVNESAEVSEEQAAATEELSSNVETINERLNNLDQFMKRFE</sequence>
<keyword evidence="5" id="KW-1185">Reference proteome</keyword>
<reference evidence="4 5" key="1">
    <citation type="submission" date="2017-04" db="EMBL/GenBank/DDBJ databases">
        <authorList>
            <person name="Afonso C.L."/>
            <person name="Miller P.J."/>
            <person name="Scott M.A."/>
            <person name="Spackman E."/>
            <person name="Goraichik I."/>
            <person name="Dimitrov K.M."/>
            <person name="Suarez D.L."/>
            <person name="Swayne D.E."/>
        </authorList>
    </citation>
    <scope>NUCLEOTIDE SEQUENCE [LARGE SCALE GENOMIC DNA]</scope>
    <source>
        <strain evidence="4 5">DSM 12555</strain>
    </source>
</reference>
<dbReference type="GO" id="GO:0016020">
    <property type="term" value="C:membrane"/>
    <property type="evidence" value="ECO:0007669"/>
    <property type="project" value="InterPro"/>
</dbReference>